<proteinExistence type="predicted"/>
<dbReference type="AlphaFoldDB" id="A0A822ZXA1"/>
<dbReference type="EMBL" id="DUZY01000008">
    <property type="protein sequence ID" value="DAD47476.1"/>
    <property type="molecule type" value="Genomic_DNA"/>
</dbReference>
<accession>A0A822ZXA1</accession>
<protein>
    <submittedName>
        <fullName evidence="1">Uncharacterized protein</fullName>
    </submittedName>
</protein>
<evidence type="ECO:0000313" key="1">
    <source>
        <dbReference type="EMBL" id="DAD47476.1"/>
    </source>
</evidence>
<comment type="caution">
    <text evidence="1">The sequence shown here is derived from an EMBL/GenBank/DDBJ whole genome shotgun (WGS) entry which is preliminary data.</text>
</comment>
<evidence type="ECO:0000313" key="2">
    <source>
        <dbReference type="Proteomes" id="UP000607653"/>
    </source>
</evidence>
<dbReference type="Proteomes" id="UP000607653">
    <property type="component" value="Unassembled WGS sequence"/>
</dbReference>
<organism evidence="1 2">
    <name type="scientific">Nelumbo nucifera</name>
    <name type="common">Sacred lotus</name>
    <dbReference type="NCBI Taxonomy" id="4432"/>
    <lineage>
        <taxon>Eukaryota</taxon>
        <taxon>Viridiplantae</taxon>
        <taxon>Streptophyta</taxon>
        <taxon>Embryophyta</taxon>
        <taxon>Tracheophyta</taxon>
        <taxon>Spermatophyta</taxon>
        <taxon>Magnoliopsida</taxon>
        <taxon>Proteales</taxon>
        <taxon>Nelumbonaceae</taxon>
        <taxon>Nelumbo</taxon>
    </lineage>
</organism>
<name>A0A822ZXA1_NELNU</name>
<gene>
    <name evidence="1" type="ORF">HUJ06_017413</name>
</gene>
<sequence length="50" mass="5195">MNQALTIFFRAEAFEDDGEIGAGDANATPVILKLAGETASSMSYLAVIAC</sequence>
<keyword evidence="2" id="KW-1185">Reference proteome</keyword>
<reference evidence="1 2" key="1">
    <citation type="journal article" date="2020" name="Mol. Biol. Evol.">
        <title>Distinct Expression and Methylation Patterns for Genes with Different Fates following a Single Whole-Genome Duplication in Flowering Plants.</title>
        <authorList>
            <person name="Shi T."/>
            <person name="Rahmani R.S."/>
            <person name="Gugger P.F."/>
            <person name="Wang M."/>
            <person name="Li H."/>
            <person name="Zhang Y."/>
            <person name="Li Z."/>
            <person name="Wang Q."/>
            <person name="Van de Peer Y."/>
            <person name="Marchal K."/>
            <person name="Chen J."/>
        </authorList>
    </citation>
    <scope>NUCLEOTIDE SEQUENCE [LARGE SCALE GENOMIC DNA]</scope>
    <source>
        <tissue evidence="1">Leaf</tissue>
    </source>
</reference>